<evidence type="ECO:0000313" key="2">
    <source>
        <dbReference type="Proteomes" id="UP001597297"/>
    </source>
</evidence>
<dbReference type="RefSeq" id="WP_377095363.1">
    <property type="nucleotide sequence ID" value="NZ_JBHSJM010000001.1"/>
</dbReference>
<gene>
    <name evidence="1" type="ORF">ACFSQZ_06665</name>
</gene>
<dbReference type="InterPro" id="IPR043740">
    <property type="entry name" value="DUF5685"/>
</dbReference>
<dbReference type="Pfam" id="PF18937">
    <property type="entry name" value="DUF5685"/>
    <property type="match status" value="1"/>
</dbReference>
<reference evidence="2" key="1">
    <citation type="journal article" date="2019" name="Int. J. Syst. Evol. Microbiol.">
        <title>The Global Catalogue of Microorganisms (GCM) 10K type strain sequencing project: providing services to taxonomists for standard genome sequencing and annotation.</title>
        <authorList>
            <consortium name="The Broad Institute Genomics Platform"/>
            <consortium name="The Broad Institute Genome Sequencing Center for Infectious Disease"/>
            <person name="Wu L."/>
            <person name="Ma J."/>
        </authorList>
    </citation>
    <scope>NUCLEOTIDE SEQUENCE [LARGE SCALE GENOMIC DNA]</scope>
    <source>
        <strain evidence="2">JCM 16545</strain>
    </source>
</reference>
<comment type="caution">
    <text evidence="1">The sequence shown here is derived from an EMBL/GenBank/DDBJ whole genome shotgun (WGS) entry which is preliminary data.</text>
</comment>
<accession>A0ABW5E1A9</accession>
<name>A0ABW5E1A9_9BACT</name>
<keyword evidence="2" id="KW-1185">Reference proteome</keyword>
<evidence type="ECO:0000313" key="1">
    <source>
        <dbReference type="EMBL" id="MFD2276142.1"/>
    </source>
</evidence>
<protein>
    <submittedName>
        <fullName evidence="1">DUF5685 family protein</fullName>
    </submittedName>
</protein>
<dbReference type="EMBL" id="JBHUJC010000019">
    <property type="protein sequence ID" value="MFD2276142.1"/>
    <property type="molecule type" value="Genomic_DNA"/>
</dbReference>
<proteinExistence type="predicted"/>
<organism evidence="1 2">
    <name type="scientific">Rubritalea spongiae</name>
    <dbReference type="NCBI Taxonomy" id="430797"/>
    <lineage>
        <taxon>Bacteria</taxon>
        <taxon>Pseudomonadati</taxon>
        <taxon>Verrucomicrobiota</taxon>
        <taxon>Verrucomicrobiia</taxon>
        <taxon>Verrucomicrobiales</taxon>
        <taxon>Rubritaleaceae</taxon>
        <taxon>Rubritalea</taxon>
    </lineage>
</organism>
<sequence length="328" mass="36397">MFGFTRSPASCCQKASHSLYKSFFCGLSCRLKNDYGHSARFLVNRDSTFLTLLGASLAPAATQQTISTCCNPLSTPCSLTIDSSIQQYSAAITICGLTEKCKDDTSDHVGWRKFAAGSLHTLTRPWQDRAINTLNSLYFPTASVQKSLKNQHLVETPSHSIAEAATPTAQSYQTIFEHLHRVLKIPKSPELAIVGFNLGQLIYLRDAVDDLPSDRKNSHYNPLLHRDLTECQSLAEESFQKFNTSLRRLPLKRHHESLLAIAEQTTSYHNDLIHSPTPKTPKKKKERSNSCWDRFDCFPCDNCCCDISSSSCDCGDSCCGCDCCSCGS</sequence>
<dbReference type="Proteomes" id="UP001597297">
    <property type="component" value="Unassembled WGS sequence"/>
</dbReference>